<dbReference type="EMBL" id="LR796946">
    <property type="protein sequence ID" value="CAB4177192.1"/>
    <property type="molecule type" value="Genomic_DNA"/>
</dbReference>
<dbReference type="EMBL" id="LR796865">
    <property type="protein sequence ID" value="CAB4171323.1"/>
    <property type="molecule type" value="Genomic_DNA"/>
</dbReference>
<reference evidence="3" key="1">
    <citation type="submission" date="2020-05" db="EMBL/GenBank/DDBJ databases">
        <authorList>
            <person name="Chiriac C."/>
            <person name="Salcher M."/>
            <person name="Ghai R."/>
            <person name="Kavagutti S V."/>
        </authorList>
    </citation>
    <scope>NUCLEOTIDE SEQUENCE</scope>
</reference>
<evidence type="ECO:0000313" key="4">
    <source>
        <dbReference type="EMBL" id="CAB4177192.1"/>
    </source>
</evidence>
<evidence type="ECO:0000313" key="9">
    <source>
        <dbReference type="EMBL" id="CAB4218336.1"/>
    </source>
</evidence>
<evidence type="ECO:0000313" key="6">
    <source>
        <dbReference type="EMBL" id="CAB4187651.1"/>
    </source>
</evidence>
<keyword evidence="1" id="KW-0812">Transmembrane</keyword>
<dbReference type="EMBL" id="LR797039">
    <property type="protein sequence ID" value="CAB4183116.1"/>
    <property type="molecule type" value="Genomic_DNA"/>
</dbReference>
<evidence type="ECO:0000256" key="1">
    <source>
        <dbReference type="SAM" id="Phobius"/>
    </source>
</evidence>
<dbReference type="EMBL" id="LR797383">
    <property type="protein sequence ID" value="CAB4212395.1"/>
    <property type="molecule type" value="Genomic_DNA"/>
</dbReference>
<sequence>MMTIRRTEEGLLEVSHKALGVLVIVFTLANALFAAGGAYMSVRSSIDKKVDKDIYNLHVEDTRLAFQRFQFADSIQAIQAHDDRQRLREIVCYNVVAPSCR</sequence>
<organism evidence="3">
    <name type="scientific">uncultured Caudovirales phage</name>
    <dbReference type="NCBI Taxonomy" id="2100421"/>
    <lineage>
        <taxon>Viruses</taxon>
        <taxon>Duplodnaviria</taxon>
        <taxon>Heunggongvirae</taxon>
        <taxon>Uroviricota</taxon>
        <taxon>Caudoviricetes</taxon>
        <taxon>Peduoviridae</taxon>
        <taxon>Maltschvirus</taxon>
        <taxon>Maltschvirus maltsch</taxon>
    </lineage>
</organism>
<gene>
    <name evidence="4" type="ORF">UFOVP1000_9</name>
    <name evidence="5" type="ORF">UFOVP1092_37</name>
    <name evidence="6" type="ORF">UFOVP1152_41</name>
    <name evidence="7" type="ORF">UFOVP1337_14</name>
    <name evidence="8" type="ORF">UFOVP1446_9</name>
    <name evidence="10" type="ORF">UFOVP1537_45</name>
    <name evidence="9" type="ORF">UFOVP1598_23</name>
    <name evidence="2" type="ORF">UFOVP825_10</name>
    <name evidence="3" type="ORF">UFOVP915_45</name>
</gene>
<name>A0A6J5PIL3_9CAUD</name>
<evidence type="ECO:0000313" key="2">
    <source>
        <dbReference type="EMBL" id="CAB4165016.1"/>
    </source>
</evidence>
<evidence type="ECO:0000313" key="7">
    <source>
        <dbReference type="EMBL" id="CAB4199047.1"/>
    </source>
</evidence>
<evidence type="ECO:0000313" key="10">
    <source>
        <dbReference type="EMBL" id="CAB5238454.1"/>
    </source>
</evidence>
<dbReference type="EMBL" id="LR796772">
    <property type="protein sequence ID" value="CAB4165016.1"/>
    <property type="molecule type" value="Genomic_DNA"/>
</dbReference>
<dbReference type="EMBL" id="LR798452">
    <property type="protein sequence ID" value="CAB5238454.1"/>
    <property type="molecule type" value="Genomic_DNA"/>
</dbReference>
<feature type="transmembrane region" description="Helical" evidence="1">
    <location>
        <begin position="20"/>
        <end position="42"/>
    </location>
</feature>
<keyword evidence="1" id="KW-0472">Membrane</keyword>
<evidence type="ECO:0000313" key="5">
    <source>
        <dbReference type="EMBL" id="CAB4183116.1"/>
    </source>
</evidence>
<dbReference type="EMBL" id="LR797286">
    <property type="protein sequence ID" value="CAB4199047.1"/>
    <property type="molecule type" value="Genomic_DNA"/>
</dbReference>
<dbReference type="EMBL" id="LR797109">
    <property type="protein sequence ID" value="CAB4187651.1"/>
    <property type="molecule type" value="Genomic_DNA"/>
</dbReference>
<evidence type="ECO:0000313" key="8">
    <source>
        <dbReference type="EMBL" id="CAB4212395.1"/>
    </source>
</evidence>
<keyword evidence="1" id="KW-1133">Transmembrane helix</keyword>
<proteinExistence type="predicted"/>
<dbReference type="EMBL" id="LR797472">
    <property type="protein sequence ID" value="CAB4218336.1"/>
    <property type="molecule type" value="Genomic_DNA"/>
</dbReference>
<accession>A0A6J5PIL3</accession>
<evidence type="ECO:0000313" key="3">
    <source>
        <dbReference type="EMBL" id="CAB4171323.1"/>
    </source>
</evidence>
<protein>
    <submittedName>
        <fullName evidence="3">Uncharacterized protein</fullName>
    </submittedName>
</protein>